<feature type="compositionally biased region" description="Acidic residues" evidence="7">
    <location>
        <begin position="715"/>
        <end position="725"/>
    </location>
</feature>
<keyword evidence="3" id="KW-0418">Kinase</keyword>
<feature type="transmembrane region" description="Helical" evidence="8">
    <location>
        <begin position="440"/>
        <end position="461"/>
    </location>
</feature>
<dbReference type="Gene3D" id="3.40.50.300">
    <property type="entry name" value="P-loop containing nucleotide triphosphate hydrolases"/>
    <property type="match status" value="1"/>
</dbReference>
<feature type="coiled-coil region" evidence="6">
    <location>
        <begin position="175"/>
        <end position="202"/>
    </location>
</feature>
<gene>
    <name evidence="10" type="ORF">HJG54_07370</name>
</gene>
<keyword evidence="2" id="KW-0547">Nucleotide-binding</keyword>
<sequence>MIPPFVKRYVIALERHKWAGLAGFVLVSGISGVVAAMQSPPAESYQARGMLTYSAPPDTFSATGAALQQQGQAVTKEILLSENVLTITTQRLQTQQIPVQPEEILIKARVVIDGPMTEGTTPPAKEKTSSGQGLRVLVSYQDGRRERAVGVTNALMEAMVEQSRQFNTQQLDRIIQNLNQILPKVDRELRQAEQNLQRYVQREGTAIQSAESGNLLQALTSSQQQQRQLRLEIAGIDAQLRSLQSRLGMSPDEAYAASALSADPILADLRVKIYQAEQQQQLLAKTLRPNHPTMVELQNQLDSYETLLQQRVTEVIGGGKVAAPLRASEAIRQASSLDPARQTLATNLINLKTQRDALQQKLANLTRSEQELRQEYSSIPNKQLEQQRLQQQVALKQTFFDQIQARLADARLAQEEAVGSLVVVQPAQAELIPQTGLSSLVILLVGSGVGVLVGAGLVLLLGALDSTFYTVEDVQGALKQEEVPVLGILPLLPDETDWVPVVAEPGSPYLEAYERLRSTVRRIGGGKALKVMLLTSTIGGEGKTVTAYNLAIASARAGKRTLLIEANLRAASQVQAFKLAVDPESLVEPLRYYGNLSDCVRLVPEIENLYVVPSAGPQRHAAAILESSEMRRLLEDARGRFDLVILDTPALNRCNDALLLEPYTDGIALVTRPGYTEEGLLNETVREFVESDQIRFLGAMINAAEIPLQEPLLPADEEEDPEDLPDQERERVPIAS</sequence>
<dbReference type="InterPro" id="IPR050445">
    <property type="entry name" value="Bact_polysacc_biosynth/exp"/>
</dbReference>
<keyword evidence="8" id="KW-0472">Membrane</keyword>
<evidence type="ECO:0000256" key="5">
    <source>
        <dbReference type="ARBA" id="ARBA00023137"/>
    </source>
</evidence>
<keyword evidence="1" id="KW-0808">Transferase</keyword>
<evidence type="ECO:0000256" key="8">
    <source>
        <dbReference type="SAM" id="Phobius"/>
    </source>
</evidence>
<name>A0AA96WJV0_9CYAN</name>
<evidence type="ECO:0000256" key="4">
    <source>
        <dbReference type="ARBA" id="ARBA00022840"/>
    </source>
</evidence>
<dbReference type="InterPro" id="IPR025669">
    <property type="entry name" value="AAA_dom"/>
</dbReference>
<evidence type="ECO:0000313" key="10">
    <source>
        <dbReference type="EMBL" id="WNZ22691.1"/>
    </source>
</evidence>
<dbReference type="InterPro" id="IPR005702">
    <property type="entry name" value="Wzc-like_C"/>
</dbReference>
<dbReference type="SUPFAM" id="SSF52540">
    <property type="entry name" value="P-loop containing nucleoside triphosphate hydrolases"/>
    <property type="match status" value="1"/>
</dbReference>
<evidence type="ECO:0000256" key="2">
    <source>
        <dbReference type="ARBA" id="ARBA00022741"/>
    </source>
</evidence>
<feature type="region of interest" description="Disordered" evidence="7">
    <location>
        <begin position="709"/>
        <end position="736"/>
    </location>
</feature>
<dbReference type="PANTHER" id="PTHR32309">
    <property type="entry name" value="TYROSINE-PROTEIN KINASE"/>
    <property type="match status" value="1"/>
</dbReference>
<feature type="compositionally biased region" description="Basic and acidic residues" evidence="7">
    <location>
        <begin position="726"/>
        <end position="736"/>
    </location>
</feature>
<feature type="domain" description="AAA" evidence="9">
    <location>
        <begin position="531"/>
        <end position="659"/>
    </location>
</feature>
<keyword evidence="8" id="KW-0812">Transmembrane</keyword>
<evidence type="ECO:0000259" key="9">
    <source>
        <dbReference type="Pfam" id="PF13614"/>
    </source>
</evidence>
<feature type="coiled-coil region" evidence="6">
    <location>
        <begin position="341"/>
        <end position="375"/>
    </location>
</feature>
<evidence type="ECO:0000256" key="3">
    <source>
        <dbReference type="ARBA" id="ARBA00022777"/>
    </source>
</evidence>
<dbReference type="InterPro" id="IPR027417">
    <property type="entry name" value="P-loop_NTPase"/>
</dbReference>
<accession>A0AA96WJV0</accession>
<evidence type="ECO:0000256" key="1">
    <source>
        <dbReference type="ARBA" id="ARBA00022679"/>
    </source>
</evidence>
<organism evidence="10">
    <name type="scientific">Leptolyngbya sp. NK1-12</name>
    <dbReference type="NCBI Taxonomy" id="2547451"/>
    <lineage>
        <taxon>Bacteria</taxon>
        <taxon>Bacillati</taxon>
        <taxon>Cyanobacteriota</taxon>
        <taxon>Cyanophyceae</taxon>
        <taxon>Leptolyngbyales</taxon>
        <taxon>Leptolyngbyaceae</taxon>
        <taxon>Leptolyngbya group</taxon>
        <taxon>Leptolyngbya</taxon>
    </lineage>
</organism>
<dbReference type="Pfam" id="PF13614">
    <property type="entry name" value="AAA_31"/>
    <property type="match status" value="1"/>
</dbReference>
<keyword evidence="6" id="KW-0175">Coiled coil</keyword>
<keyword evidence="5" id="KW-0829">Tyrosine-protein kinase</keyword>
<proteinExistence type="predicted"/>
<reference evidence="10" key="1">
    <citation type="submission" date="2020-05" db="EMBL/GenBank/DDBJ databases">
        <authorList>
            <person name="Zhu T."/>
            <person name="Keshari N."/>
            <person name="Lu X."/>
        </authorList>
    </citation>
    <scope>NUCLEOTIDE SEQUENCE</scope>
    <source>
        <strain evidence="10">NK1-12</strain>
    </source>
</reference>
<dbReference type="AlphaFoldDB" id="A0AA96WJV0"/>
<protein>
    <submittedName>
        <fullName evidence="10">AAA family ATPase</fullName>
    </submittedName>
</protein>
<dbReference type="EMBL" id="CP053586">
    <property type="protein sequence ID" value="WNZ22691.1"/>
    <property type="molecule type" value="Genomic_DNA"/>
</dbReference>
<keyword evidence="8" id="KW-1133">Transmembrane helix</keyword>
<evidence type="ECO:0000256" key="7">
    <source>
        <dbReference type="SAM" id="MobiDB-lite"/>
    </source>
</evidence>
<dbReference type="PANTHER" id="PTHR32309:SF31">
    <property type="entry name" value="CAPSULAR EXOPOLYSACCHARIDE FAMILY"/>
    <property type="match status" value="1"/>
</dbReference>
<evidence type="ECO:0000256" key="6">
    <source>
        <dbReference type="SAM" id="Coils"/>
    </source>
</evidence>
<dbReference type="CDD" id="cd05387">
    <property type="entry name" value="BY-kinase"/>
    <property type="match status" value="1"/>
</dbReference>
<keyword evidence="4" id="KW-0067">ATP-binding</keyword>
<dbReference type="RefSeq" id="WP_316434210.1">
    <property type="nucleotide sequence ID" value="NZ_CP053586.1"/>
</dbReference>